<feature type="transmembrane region" description="Helical" evidence="6">
    <location>
        <begin position="187"/>
        <end position="214"/>
    </location>
</feature>
<dbReference type="PIRSF" id="PIRSF035875">
    <property type="entry name" value="RNase_BN"/>
    <property type="match status" value="1"/>
</dbReference>
<organism evidence="7 8">
    <name type="scientific">Candidatus Korobacter versatilis</name>
    <dbReference type="NCBI Taxonomy" id="658062"/>
    <lineage>
        <taxon>Bacteria</taxon>
        <taxon>Pseudomonadati</taxon>
        <taxon>Acidobacteriota</taxon>
        <taxon>Terriglobia</taxon>
        <taxon>Terriglobales</taxon>
        <taxon>Candidatus Korobacteraceae</taxon>
        <taxon>Candidatus Korobacter</taxon>
    </lineage>
</organism>
<keyword evidence="4 6" id="KW-1133">Transmembrane helix</keyword>
<comment type="subcellular location">
    <subcellularLocation>
        <location evidence="1">Cell membrane</location>
        <topology evidence="1">Multi-pass membrane protein</topology>
    </subcellularLocation>
</comment>
<dbReference type="Proteomes" id="UP000779809">
    <property type="component" value="Unassembled WGS sequence"/>
</dbReference>
<evidence type="ECO:0000313" key="7">
    <source>
        <dbReference type="EMBL" id="MBI2679220.1"/>
    </source>
</evidence>
<feature type="transmembrane region" description="Helical" evidence="6">
    <location>
        <begin position="226"/>
        <end position="248"/>
    </location>
</feature>
<name>A0A932A9K2_9BACT</name>
<dbReference type="AlphaFoldDB" id="A0A932A9K2"/>
<feature type="transmembrane region" description="Helical" evidence="6">
    <location>
        <begin position="115"/>
        <end position="132"/>
    </location>
</feature>
<keyword evidence="5 6" id="KW-0472">Membrane</keyword>
<comment type="caution">
    <text evidence="7">The sequence shown here is derived from an EMBL/GenBank/DDBJ whole genome shotgun (WGS) entry which is preliminary data.</text>
</comment>
<dbReference type="PANTHER" id="PTHR30213:SF0">
    <property type="entry name" value="UPF0761 MEMBRANE PROTEIN YIHY"/>
    <property type="match status" value="1"/>
</dbReference>
<evidence type="ECO:0000256" key="4">
    <source>
        <dbReference type="ARBA" id="ARBA00022989"/>
    </source>
</evidence>
<dbReference type="EMBL" id="JACPNR010000013">
    <property type="protein sequence ID" value="MBI2679220.1"/>
    <property type="molecule type" value="Genomic_DNA"/>
</dbReference>
<evidence type="ECO:0000256" key="3">
    <source>
        <dbReference type="ARBA" id="ARBA00022692"/>
    </source>
</evidence>
<evidence type="ECO:0000256" key="6">
    <source>
        <dbReference type="SAM" id="Phobius"/>
    </source>
</evidence>
<dbReference type="NCBIfam" id="TIGR00765">
    <property type="entry name" value="yihY_not_rbn"/>
    <property type="match status" value="1"/>
</dbReference>
<proteinExistence type="predicted"/>
<evidence type="ECO:0000256" key="1">
    <source>
        <dbReference type="ARBA" id="ARBA00004651"/>
    </source>
</evidence>
<accession>A0A932A9K2</accession>
<evidence type="ECO:0000256" key="5">
    <source>
        <dbReference type="ARBA" id="ARBA00023136"/>
    </source>
</evidence>
<sequence>MPDVVSEPAQDSGPGPGKKTRAFSLAHGFHQRLWPTAHYLLQTEVHTFAFSVAANVILSFFPFIVLLLTIIRFVFHSRTMNEIVLNLLRDFLPTGQDFVIRNLNLLVNARRGAQLASLAILLITSTGVFLPLEVALNRIWGFKKDRSYLGNQLVSLALAFACGCLALISVALTAGQQSLLQGHFGRFTIQLITFFVMKTLAVVATIAIFFLIYWLLPAGHVPARAVLPAAVFTGLLWELAKYAYILALPWLNFEEVYGPFSLSVTLMFWAFLSGLLLLAGAHLSASDHELPGVSS</sequence>
<feature type="transmembrane region" description="Helical" evidence="6">
    <location>
        <begin position="48"/>
        <end position="75"/>
    </location>
</feature>
<protein>
    <submittedName>
        <fullName evidence="7">YihY/virulence factor BrkB family protein</fullName>
    </submittedName>
</protein>
<dbReference type="PANTHER" id="PTHR30213">
    <property type="entry name" value="INNER MEMBRANE PROTEIN YHJD"/>
    <property type="match status" value="1"/>
</dbReference>
<feature type="transmembrane region" description="Helical" evidence="6">
    <location>
        <begin position="260"/>
        <end position="285"/>
    </location>
</feature>
<keyword evidence="3 6" id="KW-0812">Transmembrane</keyword>
<dbReference type="InterPro" id="IPR017039">
    <property type="entry name" value="Virul_fac_BrkB"/>
</dbReference>
<feature type="transmembrane region" description="Helical" evidence="6">
    <location>
        <begin position="152"/>
        <end position="175"/>
    </location>
</feature>
<evidence type="ECO:0000313" key="8">
    <source>
        <dbReference type="Proteomes" id="UP000779809"/>
    </source>
</evidence>
<evidence type="ECO:0000256" key="2">
    <source>
        <dbReference type="ARBA" id="ARBA00022475"/>
    </source>
</evidence>
<dbReference type="Pfam" id="PF03631">
    <property type="entry name" value="Virul_fac_BrkB"/>
    <property type="match status" value="1"/>
</dbReference>
<reference evidence="7" key="1">
    <citation type="submission" date="2020-07" db="EMBL/GenBank/DDBJ databases">
        <title>Huge and variable diversity of episymbiotic CPR bacteria and DPANN archaea in groundwater ecosystems.</title>
        <authorList>
            <person name="He C.Y."/>
            <person name="Keren R."/>
            <person name="Whittaker M."/>
            <person name="Farag I.F."/>
            <person name="Doudna J."/>
            <person name="Cate J.H.D."/>
            <person name="Banfield J.F."/>
        </authorList>
    </citation>
    <scope>NUCLEOTIDE SEQUENCE</scope>
    <source>
        <strain evidence="7">NC_groundwater_580_Pr5_B-0.1um_64_19</strain>
    </source>
</reference>
<gene>
    <name evidence="7" type="ORF">HYX28_10615</name>
</gene>
<keyword evidence="2" id="KW-1003">Cell membrane</keyword>
<dbReference type="GO" id="GO:0005886">
    <property type="term" value="C:plasma membrane"/>
    <property type="evidence" value="ECO:0007669"/>
    <property type="project" value="UniProtKB-SubCell"/>
</dbReference>